<feature type="region of interest" description="Disordered" evidence="1">
    <location>
        <begin position="28"/>
        <end position="67"/>
    </location>
</feature>
<protein>
    <submittedName>
        <fullName evidence="2">Uncharacterized protein</fullName>
    </submittedName>
</protein>
<comment type="caution">
    <text evidence="2">The sequence shown here is derived from an EMBL/GenBank/DDBJ whole genome shotgun (WGS) entry which is preliminary data.</text>
</comment>
<evidence type="ECO:0000313" key="2">
    <source>
        <dbReference type="EMBL" id="MPC67687.1"/>
    </source>
</evidence>
<evidence type="ECO:0000256" key="1">
    <source>
        <dbReference type="SAM" id="MobiDB-lite"/>
    </source>
</evidence>
<dbReference type="OrthoDB" id="6379801at2759"/>
<sequence>MHVVPAQRTMPVEDAAVVAEGVAALEDMEIVEEPRPAPSAKERHQGTAAADQSSPRHAPASSDRKQRRRLLFPAGHGKTTSELFSWFAALLNQHPDLQPLYKEGRNQPYITVSTDSSFYATLVSEGFMGLVLECRGEEGTHPVIIHGVSTHINVNLIEVPAGFHGLKRRMVGQMPRPQLLGVVTGKVPSEVHLLGLGRLCVERYTSEPDLCRHCSRWRHRASAPKGACQPRLVFHQAPPSQTNALVTKPSFLAASSHLSQPSCTTTGTLATPAVFLPFPQRTATVPPVPPKTVPQPGVTQELPATDPTQQLMAVVSELAAKVDNLSATVSVLSNEFAAFTVQEATAHNLQWGLPCGPNPISSEQCSAGPRRE</sequence>
<dbReference type="EMBL" id="VSRR010026591">
    <property type="protein sequence ID" value="MPC67687.1"/>
    <property type="molecule type" value="Genomic_DNA"/>
</dbReference>
<organism evidence="2 3">
    <name type="scientific">Portunus trituberculatus</name>
    <name type="common">Swimming crab</name>
    <name type="synonym">Neptunus trituberculatus</name>
    <dbReference type="NCBI Taxonomy" id="210409"/>
    <lineage>
        <taxon>Eukaryota</taxon>
        <taxon>Metazoa</taxon>
        <taxon>Ecdysozoa</taxon>
        <taxon>Arthropoda</taxon>
        <taxon>Crustacea</taxon>
        <taxon>Multicrustacea</taxon>
        <taxon>Malacostraca</taxon>
        <taxon>Eumalacostraca</taxon>
        <taxon>Eucarida</taxon>
        <taxon>Decapoda</taxon>
        <taxon>Pleocyemata</taxon>
        <taxon>Brachyura</taxon>
        <taxon>Eubrachyura</taxon>
        <taxon>Portunoidea</taxon>
        <taxon>Portunidae</taxon>
        <taxon>Portuninae</taxon>
        <taxon>Portunus</taxon>
    </lineage>
</organism>
<feature type="compositionally biased region" description="Basic and acidic residues" evidence="1">
    <location>
        <begin position="32"/>
        <end position="45"/>
    </location>
</feature>
<dbReference type="Proteomes" id="UP000324222">
    <property type="component" value="Unassembled WGS sequence"/>
</dbReference>
<keyword evidence="3" id="KW-1185">Reference proteome</keyword>
<name>A0A5B7HEF2_PORTR</name>
<dbReference type="AlphaFoldDB" id="A0A5B7HEF2"/>
<evidence type="ECO:0000313" key="3">
    <source>
        <dbReference type="Proteomes" id="UP000324222"/>
    </source>
</evidence>
<reference evidence="2 3" key="1">
    <citation type="submission" date="2019-05" db="EMBL/GenBank/DDBJ databases">
        <title>Another draft genome of Portunus trituberculatus and its Hox gene families provides insights of decapod evolution.</title>
        <authorList>
            <person name="Jeong J.-H."/>
            <person name="Song I."/>
            <person name="Kim S."/>
            <person name="Choi T."/>
            <person name="Kim D."/>
            <person name="Ryu S."/>
            <person name="Kim W."/>
        </authorList>
    </citation>
    <scope>NUCLEOTIDE SEQUENCE [LARGE SCALE GENOMIC DNA]</scope>
    <source>
        <tissue evidence="2">Muscle</tissue>
    </source>
</reference>
<gene>
    <name evidence="2" type="ORF">E2C01_061866</name>
</gene>
<proteinExistence type="predicted"/>
<accession>A0A5B7HEF2</accession>